<evidence type="ECO:0000259" key="6">
    <source>
        <dbReference type="Pfam" id="PF08543"/>
    </source>
</evidence>
<comment type="caution">
    <text evidence="7">The sequence shown here is derived from an EMBL/GenBank/DDBJ whole genome shotgun (WGS) entry which is preliminary data.</text>
</comment>
<dbReference type="Gene3D" id="3.40.1190.20">
    <property type="match status" value="1"/>
</dbReference>
<feature type="domain" description="Pyridoxamine kinase/Phosphomethylpyrimidine kinase" evidence="6">
    <location>
        <begin position="21"/>
        <end position="263"/>
    </location>
</feature>
<dbReference type="CDD" id="cd01169">
    <property type="entry name" value="HMPP_kinase"/>
    <property type="match status" value="1"/>
</dbReference>
<dbReference type="EMBL" id="JBHTJA010000062">
    <property type="protein sequence ID" value="MFD0903705.1"/>
    <property type="molecule type" value="Genomic_DNA"/>
</dbReference>
<keyword evidence="8" id="KW-1185">Reference proteome</keyword>
<name>A0ABW3EVW3_9ACTN</name>
<reference evidence="8" key="1">
    <citation type="journal article" date="2019" name="Int. J. Syst. Evol. Microbiol.">
        <title>The Global Catalogue of Microorganisms (GCM) 10K type strain sequencing project: providing services to taxonomists for standard genome sequencing and annotation.</title>
        <authorList>
            <consortium name="The Broad Institute Genomics Platform"/>
            <consortium name="The Broad Institute Genome Sequencing Center for Infectious Disease"/>
            <person name="Wu L."/>
            <person name="Ma J."/>
        </authorList>
    </citation>
    <scope>NUCLEOTIDE SEQUENCE [LARGE SCALE GENOMIC DNA]</scope>
    <source>
        <strain evidence="8">JCM 31202</strain>
    </source>
</reference>
<dbReference type="InterPro" id="IPR029056">
    <property type="entry name" value="Ribokinase-like"/>
</dbReference>
<evidence type="ECO:0000256" key="1">
    <source>
        <dbReference type="ARBA" id="ARBA00000151"/>
    </source>
</evidence>
<organism evidence="7 8">
    <name type="scientific">Actinomadura sediminis</name>
    <dbReference type="NCBI Taxonomy" id="1038904"/>
    <lineage>
        <taxon>Bacteria</taxon>
        <taxon>Bacillati</taxon>
        <taxon>Actinomycetota</taxon>
        <taxon>Actinomycetes</taxon>
        <taxon>Streptosporangiales</taxon>
        <taxon>Thermomonosporaceae</taxon>
        <taxon>Actinomadura</taxon>
    </lineage>
</organism>
<dbReference type="SUPFAM" id="SSF53613">
    <property type="entry name" value="Ribokinase-like"/>
    <property type="match status" value="1"/>
</dbReference>
<comment type="catalytic activity">
    <reaction evidence="1">
        <text>4-amino-5-hydroxymethyl-2-methylpyrimidine + ATP = 4-amino-2-methyl-5-(phosphooxymethyl)pyrimidine + ADP + H(+)</text>
        <dbReference type="Rhea" id="RHEA:23096"/>
        <dbReference type="ChEBI" id="CHEBI:15378"/>
        <dbReference type="ChEBI" id="CHEBI:16892"/>
        <dbReference type="ChEBI" id="CHEBI:30616"/>
        <dbReference type="ChEBI" id="CHEBI:58354"/>
        <dbReference type="ChEBI" id="CHEBI:456216"/>
        <dbReference type="EC" id="2.7.1.49"/>
    </reaction>
</comment>
<evidence type="ECO:0000256" key="3">
    <source>
        <dbReference type="ARBA" id="ARBA00003848"/>
    </source>
</evidence>
<protein>
    <submittedName>
        <fullName evidence="7">Bifunctional hydroxymethylpyrimidine kinase/phosphomethylpyrimidine kinase</fullName>
        <ecNumber evidence="7">2.7.1.49</ecNumber>
        <ecNumber evidence="7">2.7.4.7</ecNumber>
    </submittedName>
</protein>
<evidence type="ECO:0000256" key="4">
    <source>
        <dbReference type="ARBA" id="ARBA00004769"/>
    </source>
</evidence>
<dbReference type="PANTHER" id="PTHR20858:SF17">
    <property type="entry name" value="HYDROXYMETHYLPYRIMIDINE_PHOSPHOMETHYLPYRIMIDINE KINASE THI20-RELATED"/>
    <property type="match status" value="1"/>
</dbReference>
<dbReference type="InterPro" id="IPR013749">
    <property type="entry name" value="PM/HMP-P_kinase-1"/>
</dbReference>
<gene>
    <name evidence="7" type="primary">thiD</name>
    <name evidence="7" type="ORF">ACFQ11_25175</name>
</gene>
<comment type="function">
    <text evidence="3">Catalyzes the phosphorylation of hydroxymethylpyrimidine phosphate (HMP-P) to HMP-PP, and of HMP to HMP-P.</text>
</comment>
<proteinExistence type="predicted"/>
<accession>A0ABW3EVW3</accession>
<sequence>MSHDAPAAQAPPLVLTIAGSDSGGGAGIQADLKTMLALGVHGMSVIAAVTAQNSLGVQGYWELPVEAVRAQLDSVLSDIGVHALKTGMLASTALVETVAEALAASDAPSVVDPVGVSKHGDSLLAPEAVDAVRGTLLPAATVVTPNLYEVEQLTGVKVVDESGMREAAEAVKALGPRWVLVKGGHLPGEPADLLFDGEREHRFAAPRHDNRHTHGTGCTLASAIASHLALGADVPTAVARAKEYVTGAIAAGFPLGTGIGPVDHAWTHRAHMRRA</sequence>
<dbReference type="EC" id="2.7.4.7" evidence="7"/>
<comment type="catalytic activity">
    <reaction evidence="2">
        <text>4-amino-2-methyl-5-(phosphooxymethyl)pyrimidine + ATP = 4-amino-2-methyl-5-(diphosphooxymethyl)pyrimidine + ADP</text>
        <dbReference type="Rhea" id="RHEA:19893"/>
        <dbReference type="ChEBI" id="CHEBI:30616"/>
        <dbReference type="ChEBI" id="CHEBI:57841"/>
        <dbReference type="ChEBI" id="CHEBI:58354"/>
        <dbReference type="ChEBI" id="CHEBI:456216"/>
        <dbReference type="EC" id="2.7.4.7"/>
    </reaction>
</comment>
<dbReference type="InterPro" id="IPR004399">
    <property type="entry name" value="HMP/HMP-P_kinase_dom"/>
</dbReference>
<dbReference type="PANTHER" id="PTHR20858">
    <property type="entry name" value="PHOSPHOMETHYLPYRIMIDINE KINASE"/>
    <property type="match status" value="1"/>
</dbReference>
<evidence type="ECO:0000256" key="2">
    <source>
        <dbReference type="ARBA" id="ARBA00000565"/>
    </source>
</evidence>
<dbReference type="GO" id="GO:0008902">
    <property type="term" value="F:hydroxymethylpyrimidine kinase activity"/>
    <property type="evidence" value="ECO:0007669"/>
    <property type="project" value="UniProtKB-EC"/>
</dbReference>
<keyword evidence="5" id="KW-0784">Thiamine biosynthesis</keyword>
<keyword evidence="7" id="KW-0418">Kinase</keyword>
<dbReference type="GO" id="GO:0008972">
    <property type="term" value="F:phosphomethylpyrimidine kinase activity"/>
    <property type="evidence" value="ECO:0007669"/>
    <property type="project" value="UniProtKB-EC"/>
</dbReference>
<evidence type="ECO:0000313" key="8">
    <source>
        <dbReference type="Proteomes" id="UP001596972"/>
    </source>
</evidence>
<dbReference type="NCBIfam" id="TIGR00097">
    <property type="entry name" value="HMP-P_kinase"/>
    <property type="match status" value="1"/>
</dbReference>
<evidence type="ECO:0000313" key="7">
    <source>
        <dbReference type="EMBL" id="MFD0903705.1"/>
    </source>
</evidence>
<keyword evidence="7" id="KW-0808">Transferase</keyword>
<dbReference type="EC" id="2.7.1.49" evidence="7"/>
<dbReference type="Pfam" id="PF08543">
    <property type="entry name" value="Phos_pyr_kin"/>
    <property type="match status" value="1"/>
</dbReference>
<dbReference type="Proteomes" id="UP001596972">
    <property type="component" value="Unassembled WGS sequence"/>
</dbReference>
<evidence type="ECO:0000256" key="5">
    <source>
        <dbReference type="ARBA" id="ARBA00022977"/>
    </source>
</evidence>
<dbReference type="RefSeq" id="WP_378302792.1">
    <property type="nucleotide sequence ID" value="NZ_JBHTJA010000062.1"/>
</dbReference>
<comment type="pathway">
    <text evidence="4">Cofactor biosynthesis; thiamine diphosphate biosynthesis; 4-amino-2-methyl-5-diphosphomethylpyrimidine from 5-amino-1-(5-phospho-D-ribosyl)imidazole: step 3/3.</text>
</comment>